<reference evidence="1 2" key="2">
    <citation type="submission" date="2017-10" db="EMBL/GenBank/DDBJ databases">
        <title>Genome analyses suggest a sexual origin of heterokaryosis in a supposedly ancient asexual fungus.</title>
        <authorList>
            <person name="Corradi N."/>
            <person name="Sedzielewska K."/>
            <person name="Noel J."/>
            <person name="Charron P."/>
            <person name="Farinelli L."/>
            <person name="Marton T."/>
            <person name="Kruger M."/>
            <person name="Pelin A."/>
            <person name="Brachmann A."/>
            <person name="Corradi N."/>
        </authorList>
    </citation>
    <scope>NUCLEOTIDE SEQUENCE [LARGE SCALE GENOMIC DNA]</scope>
    <source>
        <strain evidence="1 2">A1</strain>
    </source>
</reference>
<sequence length="157" mass="18140">MLFYKNDILDENLNQDDKKMEKADNSESDKISKTADLVNICNINIFNSEDDDNLIIKQSQAEINLIYNQSDKIINQNDETPFQTGIILSSGKLDIKILVSQHHKHEVYSNQRMERIQVIQRFQTDCSELNFNSNKVNNIIVLNQNNGVRSGILRVKK</sequence>
<dbReference type="Proteomes" id="UP000232688">
    <property type="component" value="Unassembled WGS sequence"/>
</dbReference>
<comment type="caution">
    <text evidence="1">The sequence shown here is derived from an EMBL/GenBank/DDBJ whole genome shotgun (WGS) entry which is preliminary data.</text>
</comment>
<dbReference type="AlphaFoldDB" id="A0A2N0R382"/>
<name>A0A2N0R382_9GLOM</name>
<organism evidence="1 2">
    <name type="scientific">Rhizophagus irregularis</name>
    <dbReference type="NCBI Taxonomy" id="588596"/>
    <lineage>
        <taxon>Eukaryota</taxon>
        <taxon>Fungi</taxon>
        <taxon>Fungi incertae sedis</taxon>
        <taxon>Mucoromycota</taxon>
        <taxon>Glomeromycotina</taxon>
        <taxon>Glomeromycetes</taxon>
        <taxon>Glomerales</taxon>
        <taxon>Glomeraceae</taxon>
        <taxon>Rhizophagus</taxon>
    </lineage>
</organism>
<reference evidence="1 2" key="1">
    <citation type="submission" date="2017-10" db="EMBL/GenBank/DDBJ databases">
        <title>Extensive intraspecific genome diversity in a model arbuscular mycorrhizal fungus.</title>
        <authorList>
            <person name="Chen E.C.H."/>
            <person name="Morin E."/>
            <person name="Baudet D."/>
            <person name="Noel J."/>
            <person name="Ndikumana S."/>
            <person name="Charron P."/>
            <person name="St-Onge C."/>
            <person name="Giorgi J."/>
            <person name="Grigoriev I.V."/>
            <person name="Roux C."/>
            <person name="Martin F.M."/>
            <person name="Corradi N."/>
        </authorList>
    </citation>
    <scope>NUCLEOTIDE SEQUENCE [LARGE SCALE GENOMIC DNA]</scope>
    <source>
        <strain evidence="1 2">A1</strain>
    </source>
</reference>
<evidence type="ECO:0000313" key="1">
    <source>
        <dbReference type="EMBL" id="PKC57759.1"/>
    </source>
</evidence>
<gene>
    <name evidence="1" type="ORF">RhiirA1_497426</name>
</gene>
<dbReference type="VEuPathDB" id="FungiDB:RhiirA1_497426"/>
<protein>
    <submittedName>
        <fullName evidence="1">Uncharacterized protein</fullName>
    </submittedName>
</protein>
<dbReference type="VEuPathDB" id="FungiDB:FUN_016057"/>
<evidence type="ECO:0000313" key="2">
    <source>
        <dbReference type="Proteomes" id="UP000232688"/>
    </source>
</evidence>
<proteinExistence type="predicted"/>
<dbReference type="EMBL" id="LLXH01001729">
    <property type="protein sequence ID" value="PKC57759.1"/>
    <property type="molecule type" value="Genomic_DNA"/>
</dbReference>
<accession>A0A2N0R382</accession>